<reference evidence="7 8" key="1">
    <citation type="journal article" date="2024" name="Nat. Commun.">
        <title>Phylogenomics reveals the evolutionary origins of lichenization in chlorophyte algae.</title>
        <authorList>
            <person name="Puginier C."/>
            <person name="Libourel C."/>
            <person name="Otte J."/>
            <person name="Skaloud P."/>
            <person name="Haon M."/>
            <person name="Grisel S."/>
            <person name="Petersen M."/>
            <person name="Berrin J.G."/>
            <person name="Delaux P.M."/>
            <person name="Dal Grande F."/>
            <person name="Keller J."/>
        </authorList>
    </citation>
    <scope>NUCLEOTIDE SEQUENCE [LARGE SCALE GENOMIC DNA]</scope>
    <source>
        <strain evidence="7 8">SAG 245.80</strain>
    </source>
</reference>
<evidence type="ECO:0000313" key="7">
    <source>
        <dbReference type="EMBL" id="KAK9843519.1"/>
    </source>
</evidence>
<feature type="transmembrane region" description="Helical" evidence="5">
    <location>
        <begin position="12"/>
        <end position="30"/>
    </location>
</feature>
<feature type="transmembrane region" description="Helical" evidence="5">
    <location>
        <begin position="80"/>
        <end position="101"/>
    </location>
</feature>
<dbReference type="Pfam" id="PF03151">
    <property type="entry name" value="TPT"/>
    <property type="match status" value="1"/>
</dbReference>
<dbReference type="AlphaFoldDB" id="A0AAW1SDA2"/>
<keyword evidence="3 5" id="KW-1133">Transmembrane helix</keyword>
<dbReference type="PANTHER" id="PTHR11132">
    <property type="entry name" value="SOLUTE CARRIER FAMILY 35"/>
    <property type="match status" value="1"/>
</dbReference>
<evidence type="ECO:0000259" key="6">
    <source>
        <dbReference type="Pfam" id="PF03151"/>
    </source>
</evidence>
<feature type="transmembrane region" description="Helical" evidence="5">
    <location>
        <begin position="188"/>
        <end position="208"/>
    </location>
</feature>
<proteinExistence type="predicted"/>
<keyword evidence="4 5" id="KW-0472">Membrane</keyword>
<dbReference type="InterPro" id="IPR004853">
    <property type="entry name" value="Sugar_P_trans_dom"/>
</dbReference>
<evidence type="ECO:0000256" key="2">
    <source>
        <dbReference type="ARBA" id="ARBA00022692"/>
    </source>
</evidence>
<keyword evidence="8" id="KW-1185">Reference proteome</keyword>
<dbReference type="GO" id="GO:0016020">
    <property type="term" value="C:membrane"/>
    <property type="evidence" value="ECO:0007669"/>
    <property type="project" value="UniProtKB-SubCell"/>
</dbReference>
<dbReference type="EMBL" id="JALJOU010000006">
    <property type="protein sequence ID" value="KAK9843519.1"/>
    <property type="molecule type" value="Genomic_DNA"/>
</dbReference>
<comment type="subcellular location">
    <subcellularLocation>
        <location evidence="1">Membrane</location>
        <topology evidence="1">Multi-pass membrane protein</topology>
    </subcellularLocation>
</comment>
<evidence type="ECO:0000256" key="5">
    <source>
        <dbReference type="SAM" id="Phobius"/>
    </source>
</evidence>
<feature type="transmembrane region" description="Helical" evidence="5">
    <location>
        <begin position="42"/>
        <end position="60"/>
    </location>
</feature>
<gene>
    <name evidence="7" type="ORF">WJX81_006926</name>
</gene>
<organism evidence="7 8">
    <name type="scientific">Elliptochloris bilobata</name>
    <dbReference type="NCBI Taxonomy" id="381761"/>
    <lineage>
        <taxon>Eukaryota</taxon>
        <taxon>Viridiplantae</taxon>
        <taxon>Chlorophyta</taxon>
        <taxon>core chlorophytes</taxon>
        <taxon>Trebouxiophyceae</taxon>
        <taxon>Trebouxiophyceae incertae sedis</taxon>
        <taxon>Elliptochloris clade</taxon>
        <taxon>Elliptochloris</taxon>
    </lineage>
</organism>
<keyword evidence="2 5" id="KW-0812">Transmembrane</keyword>
<name>A0AAW1SDA2_9CHLO</name>
<evidence type="ECO:0000313" key="8">
    <source>
        <dbReference type="Proteomes" id="UP001445335"/>
    </source>
</evidence>
<feature type="transmembrane region" description="Helical" evidence="5">
    <location>
        <begin position="132"/>
        <end position="150"/>
    </location>
</feature>
<protein>
    <recommendedName>
        <fullName evidence="6">Sugar phosphate transporter domain-containing protein</fullName>
    </recommendedName>
</protein>
<sequence length="327" mass="36436">MAPLPVDVTLLRRLTACCCYGAISIMITLFNKAVFSVYRFTYPNVVTTYQIIVSIAYMLLLQRLRWMDIGSLSLTAARQVFPLTLFWWLYVVSGVIALRYLNVPMYSVFRRSTTLIVVGGEWLLLRKRPTPTGFVSILLMVAGAAIAGLTDLTYSLPGYLWVSVCAVSTAVYLLLIRRLKDRTGLSQSALLLYNNVLALPLMLGMLLTSRELSTVWRYPRLHELSFQVFLLVSASQAFLLNLCIFWCTTLNSPLATTVTGQMKDILTTGLGLFLFGDVKFDTRNVTGVCIGLLGGIAYSLSSYYERQKPPRDPAATREAPYPPACCA</sequence>
<evidence type="ECO:0000256" key="4">
    <source>
        <dbReference type="ARBA" id="ARBA00023136"/>
    </source>
</evidence>
<accession>A0AAW1SDA2</accession>
<dbReference type="Proteomes" id="UP001445335">
    <property type="component" value="Unassembled WGS sequence"/>
</dbReference>
<dbReference type="InterPro" id="IPR050186">
    <property type="entry name" value="TPT_transporter"/>
</dbReference>
<evidence type="ECO:0000256" key="1">
    <source>
        <dbReference type="ARBA" id="ARBA00004141"/>
    </source>
</evidence>
<feature type="transmembrane region" description="Helical" evidence="5">
    <location>
        <begin position="228"/>
        <end position="247"/>
    </location>
</feature>
<feature type="transmembrane region" description="Helical" evidence="5">
    <location>
        <begin position="156"/>
        <end position="176"/>
    </location>
</feature>
<comment type="caution">
    <text evidence="7">The sequence shown here is derived from an EMBL/GenBank/DDBJ whole genome shotgun (WGS) entry which is preliminary data.</text>
</comment>
<feature type="domain" description="Sugar phosphate transporter" evidence="6">
    <location>
        <begin position="16"/>
        <end position="299"/>
    </location>
</feature>
<evidence type="ECO:0000256" key="3">
    <source>
        <dbReference type="ARBA" id="ARBA00022989"/>
    </source>
</evidence>